<keyword evidence="5" id="KW-1185">Reference proteome</keyword>
<evidence type="ECO:0000313" key="5">
    <source>
        <dbReference type="Proteomes" id="UP001144280"/>
    </source>
</evidence>
<organism evidence="4 5">
    <name type="scientific">Phytohabitans aurantiacus</name>
    <dbReference type="NCBI Taxonomy" id="3016789"/>
    <lineage>
        <taxon>Bacteria</taxon>
        <taxon>Bacillati</taxon>
        <taxon>Actinomycetota</taxon>
        <taxon>Actinomycetes</taxon>
        <taxon>Micromonosporales</taxon>
        <taxon>Micromonosporaceae</taxon>
    </lineage>
</organism>
<evidence type="ECO:0000256" key="2">
    <source>
        <dbReference type="PROSITE-ProRule" id="PRU01091"/>
    </source>
</evidence>
<proteinExistence type="predicted"/>
<dbReference type="SMART" id="SM00862">
    <property type="entry name" value="Trans_reg_C"/>
    <property type="match status" value="1"/>
</dbReference>
<dbReference type="InterPro" id="IPR001867">
    <property type="entry name" value="OmpR/PhoB-type_DNA-bd"/>
</dbReference>
<dbReference type="Proteomes" id="UP001144280">
    <property type="component" value="Unassembled WGS sequence"/>
</dbReference>
<keyword evidence="1 2" id="KW-0238">DNA-binding</keyword>
<evidence type="ECO:0000259" key="3">
    <source>
        <dbReference type="PROSITE" id="PS51755"/>
    </source>
</evidence>
<dbReference type="Gene3D" id="1.10.10.10">
    <property type="entry name" value="Winged helix-like DNA-binding domain superfamily/Winged helix DNA-binding domain"/>
    <property type="match status" value="1"/>
</dbReference>
<dbReference type="PROSITE" id="PS51755">
    <property type="entry name" value="OMPR_PHOB"/>
    <property type="match status" value="1"/>
</dbReference>
<evidence type="ECO:0000256" key="1">
    <source>
        <dbReference type="ARBA" id="ARBA00023125"/>
    </source>
</evidence>
<evidence type="ECO:0000313" key="4">
    <source>
        <dbReference type="EMBL" id="GLH97450.1"/>
    </source>
</evidence>
<protein>
    <recommendedName>
        <fullName evidence="3">OmpR/PhoB-type domain-containing protein</fullName>
    </recommendedName>
</protein>
<accession>A0ABQ5QS59</accession>
<dbReference type="Pfam" id="PF00486">
    <property type="entry name" value="Trans_reg_C"/>
    <property type="match status" value="1"/>
</dbReference>
<comment type="caution">
    <text evidence="4">The sequence shown here is derived from an EMBL/GenBank/DDBJ whole genome shotgun (WGS) entry which is preliminary data.</text>
</comment>
<dbReference type="InterPro" id="IPR016032">
    <property type="entry name" value="Sig_transdc_resp-reg_C-effctor"/>
</dbReference>
<feature type="domain" description="OmpR/PhoB-type" evidence="3">
    <location>
        <begin position="73"/>
        <end position="171"/>
    </location>
</feature>
<dbReference type="SUPFAM" id="SSF46894">
    <property type="entry name" value="C-terminal effector domain of the bipartite response regulators"/>
    <property type="match status" value="1"/>
</dbReference>
<sequence length="176" mass="19076">MRTETAPLGRNAVVHGDVPLVVCVSADVALRERVVRRLDDCGTVVLCADLAELRAMLFPEARIPAEAAPKAANGPVKLGELTVDAAGHVVTWRGEPLALTRLERDLLGRLASPPIAVWTYEQLFDTVWGGAYLGDTSILHSAVKRLRRKLRAAEGGPVVETVRGVGYRLRFRSMSA</sequence>
<dbReference type="CDD" id="cd00383">
    <property type="entry name" value="trans_reg_C"/>
    <property type="match status" value="1"/>
</dbReference>
<dbReference type="EMBL" id="BSDI01000010">
    <property type="protein sequence ID" value="GLH97450.1"/>
    <property type="molecule type" value="Genomic_DNA"/>
</dbReference>
<name>A0ABQ5QS59_9ACTN</name>
<feature type="DNA-binding region" description="OmpR/PhoB-type" evidence="2">
    <location>
        <begin position="73"/>
        <end position="171"/>
    </location>
</feature>
<dbReference type="InterPro" id="IPR036388">
    <property type="entry name" value="WH-like_DNA-bd_sf"/>
</dbReference>
<reference evidence="4" key="1">
    <citation type="submission" date="2022-12" db="EMBL/GenBank/DDBJ databases">
        <title>New Phytohabitans aurantiacus sp. RD004123 nov., an actinomycete isolated from soil.</title>
        <authorList>
            <person name="Triningsih D.W."/>
            <person name="Harunari E."/>
            <person name="Igarashi Y."/>
        </authorList>
    </citation>
    <scope>NUCLEOTIDE SEQUENCE</scope>
    <source>
        <strain evidence="4">RD004123</strain>
    </source>
</reference>
<gene>
    <name evidence="4" type="ORF">Pa4123_27250</name>
</gene>